<dbReference type="EMBL" id="CAJNRD030001124">
    <property type="protein sequence ID" value="CAG5109021.1"/>
    <property type="molecule type" value="Genomic_DNA"/>
</dbReference>
<dbReference type="InterPro" id="IPR044865">
    <property type="entry name" value="MRH_dom"/>
</dbReference>
<dbReference type="InterPro" id="IPR009011">
    <property type="entry name" value="Man6P_isomerase_rcpt-bd_dom_sf"/>
</dbReference>
<dbReference type="OrthoDB" id="239053at2759"/>
<comment type="function">
    <text evidence="6">Probable lectin that binds selectively to improperly folded lumenal proteins. May function in endoplasmic reticulum quality control and endoplasmic reticulum-associated degradation (ERAD) of both non-glycosylated proteins and glycoproteins.</text>
</comment>
<evidence type="ECO:0000256" key="4">
    <source>
        <dbReference type="ARBA" id="ARBA00022824"/>
    </source>
</evidence>
<feature type="chain" id="PRO_5035178304" description="Endoplasmic reticulum lectin 1" evidence="9">
    <location>
        <begin position="26"/>
        <end position="511"/>
    </location>
</feature>
<dbReference type="InterPro" id="IPR045149">
    <property type="entry name" value="OS-9-like"/>
</dbReference>
<dbReference type="Pfam" id="PF07915">
    <property type="entry name" value="PRKCSH"/>
    <property type="match status" value="2"/>
</dbReference>
<accession>A0A8J2HS37</accession>
<feature type="domain" description="MRH" evidence="10">
    <location>
        <begin position="344"/>
        <end position="468"/>
    </location>
</feature>
<proteinExistence type="predicted"/>
<dbReference type="GO" id="GO:0005788">
    <property type="term" value="C:endoplasmic reticulum lumen"/>
    <property type="evidence" value="ECO:0007669"/>
    <property type="project" value="UniProtKB-SubCell"/>
</dbReference>
<dbReference type="SUPFAM" id="SSF50911">
    <property type="entry name" value="Mannose 6-phosphate receptor domain"/>
    <property type="match status" value="2"/>
</dbReference>
<evidence type="ECO:0000313" key="12">
    <source>
        <dbReference type="Proteomes" id="UP000786811"/>
    </source>
</evidence>
<dbReference type="PROSITE" id="PS51914">
    <property type="entry name" value="MRH"/>
    <property type="match status" value="2"/>
</dbReference>
<dbReference type="Proteomes" id="UP000786811">
    <property type="component" value="Unassembled WGS sequence"/>
</dbReference>
<comment type="subcellular location">
    <subcellularLocation>
        <location evidence="1">Endoplasmic reticulum lumen</location>
    </subcellularLocation>
</comment>
<dbReference type="InterPro" id="IPR012913">
    <property type="entry name" value="OS9-like_dom"/>
</dbReference>
<dbReference type="GO" id="GO:0030970">
    <property type="term" value="P:retrograde protein transport, ER to cytosol"/>
    <property type="evidence" value="ECO:0007669"/>
    <property type="project" value="TreeGrafter"/>
</dbReference>
<dbReference type="AlphaFoldDB" id="A0A8J2HS37"/>
<sequence>MYLKMPRKFVFYLIVLQTIFECIVGDFMRSTDAEILYKISWPGKIDTEISDKFEEYPIVTAANERYTCRIPELKKQVKGSEEPYTGPNPIELLAPLFDQKLCSFKLESYWTYEICHGRYVKQYHEEREGKKVKKQEYFLGNFDKLQRSKLSAEYDERAKNPGKYQIPTKKFEGIRMPYVEVQMTDGTVCDLSNKPRTIKLLYVCHHMGKHEIYSLEEVSSCEYEAIILSPFICNHPDYDPRLTDEDEITCIPQDKSPKKPKALAALEAQSLKLRHQKSTEEKPQKVVAIFRLDKDTQDGEPQLRIELHPADAIEKNGEEYLHSLLDASSVSTDTNPVQSFLSGKQCLHGGDGWWKYEFCYGKSVVQYHVEKSGNKITIDLGNFDKKKHIEWIEAHPQKRPKPLEQRKQLSHFYSDGSYCDEMKKKRQTEVRLKCVDVSGSPSSVSLFLLEPKTCEYILGVESPLICNILEHVDENGLINESANFDFDSVKSTLVSPKKKQVEDKKRTSDEL</sequence>
<dbReference type="PANTHER" id="PTHR15414">
    <property type="entry name" value="OS-9-RELATED"/>
    <property type="match status" value="1"/>
</dbReference>
<feature type="signal peptide" evidence="9">
    <location>
        <begin position="1"/>
        <end position="25"/>
    </location>
</feature>
<keyword evidence="2 9" id="KW-0732">Signal</keyword>
<dbReference type="Gene3D" id="2.70.130.10">
    <property type="entry name" value="Mannose-6-phosphate receptor binding domain"/>
    <property type="match status" value="2"/>
</dbReference>
<gene>
    <name evidence="11" type="ORF">HICCMSTLAB_LOCUS13657</name>
</gene>
<evidence type="ECO:0000256" key="9">
    <source>
        <dbReference type="SAM" id="SignalP"/>
    </source>
</evidence>
<dbReference type="FunFam" id="2.70.130.10:FF:000001">
    <property type="entry name" value="Endoplasmic reticulum lectin 1"/>
    <property type="match status" value="1"/>
</dbReference>
<keyword evidence="4" id="KW-0256">Endoplasmic reticulum</keyword>
<comment type="caution">
    <text evidence="11">The sequence shown here is derived from an EMBL/GenBank/DDBJ whole genome shotgun (WGS) entry which is preliminary data.</text>
</comment>
<protein>
    <recommendedName>
        <fullName evidence="7">Endoplasmic reticulum lectin 1</fullName>
    </recommendedName>
    <alternativeName>
        <fullName evidence="8">ER lectin</fullName>
    </alternativeName>
</protein>
<organism evidence="11 12">
    <name type="scientific">Cotesia congregata</name>
    <name type="common">Parasitoid wasp</name>
    <name type="synonym">Apanteles congregatus</name>
    <dbReference type="NCBI Taxonomy" id="51543"/>
    <lineage>
        <taxon>Eukaryota</taxon>
        <taxon>Metazoa</taxon>
        <taxon>Ecdysozoa</taxon>
        <taxon>Arthropoda</taxon>
        <taxon>Hexapoda</taxon>
        <taxon>Insecta</taxon>
        <taxon>Pterygota</taxon>
        <taxon>Neoptera</taxon>
        <taxon>Endopterygota</taxon>
        <taxon>Hymenoptera</taxon>
        <taxon>Apocrita</taxon>
        <taxon>Ichneumonoidea</taxon>
        <taxon>Braconidae</taxon>
        <taxon>Microgastrinae</taxon>
        <taxon>Cotesia</taxon>
    </lineage>
</organism>
<evidence type="ECO:0000256" key="6">
    <source>
        <dbReference type="ARBA" id="ARBA00037585"/>
    </source>
</evidence>
<keyword evidence="3" id="KW-0677">Repeat</keyword>
<keyword evidence="5" id="KW-1015">Disulfide bond</keyword>
<dbReference type="PANTHER" id="PTHR15414:SF0">
    <property type="entry name" value="ENDOPLASMIC RETICULUM LECTIN 1"/>
    <property type="match status" value="1"/>
</dbReference>
<evidence type="ECO:0000256" key="5">
    <source>
        <dbReference type="ARBA" id="ARBA00023157"/>
    </source>
</evidence>
<feature type="domain" description="MRH" evidence="10">
    <location>
        <begin position="100"/>
        <end position="235"/>
    </location>
</feature>
<evidence type="ECO:0000259" key="10">
    <source>
        <dbReference type="PROSITE" id="PS51914"/>
    </source>
</evidence>
<evidence type="ECO:0000313" key="11">
    <source>
        <dbReference type="EMBL" id="CAG5109021.1"/>
    </source>
</evidence>
<reference evidence="11" key="1">
    <citation type="submission" date="2021-04" db="EMBL/GenBank/DDBJ databases">
        <authorList>
            <person name="Chebbi M.A.C M."/>
        </authorList>
    </citation>
    <scope>NUCLEOTIDE SEQUENCE</scope>
</reference>
<evidence type="ECO:0000256" key="7">
    <source>
        <dbReference type="ARBA" id="ARBA00041108"/>
    </source>
</evidence>
<evidence type="ECO:0000256" key="2">
    <source>
        <dbReference type="ARBA" id="ARBA00022729"/>
    </source>
</evidence>
<evidence type="ECO:0000256" key="3">
    <source>
        <dbReference type="ARBA" id="ARBA00022737"/>
    </source>
</evidence>
<evidence type="ECO:0000256" key="1">
    <source>
        <dbReference type="ARBA" id="ARBA00004319"/>
    </source>
</evidence>
<keyword evidence="12" id="KW-1185">Reference proteome</keyword>
<name>A0A8J2HS37_COTCN</name>
<dbReference type="FunFam" id="2.70.130.10:FF:000003">
    <property type="entry name" value="Endoplasmic reticulum lectin 1"/>
    <property type="match status" value="1"/>
</dbReference>
<evidence type="ECO:0000256" key="8">
    <source>
        <dbReference type="ARBA" id="ARBA00041661"/>
    </source>
</evidence>
<dbReference type="GO" id="GO:0030968">
    <property type="term" value="P:endoplasmic reticulum unfolded protein response"/>
    <property type="evidence" value="ECO:0007669"/>
    <property type="project" value="InterPro"/>
</dbReference>